<dbReference type="InterPro" id="IPR048333">
    <property type="entry name" value="HA2_WH"/>
</dbReference>
<dbReference type="SMART" id="SM00355">
    <property type="entry name" value="ZnF_C2H2"/>
    <property type="match status" value="1"/>
</dbReference>
<feature type="domain" description="Helicase ATP-binding" evidence="10">
    <location>
        <begin position="766"/>
        <end position="934"/>
    </location>
</feature>
<dbReference type="EMBL" id="OZ019896">
    <property type="protein sequence ID" value="CAK9222564.1"/>
    <property type="molecule type" value="Genomic_DNA"/>
</dbReference>
<feature type="compositionally biased region" description="Basic and acidic residues" evidence="7">
    <location>
        <begin position="53"/>
        <end position="63"/>
    </location>
</feature>
<keyword evidence="3" id="KW-0347">Helicase</keyword>
<dbReference type="InterPro" id="IPR013087">
    <property type="entry name" value="Znf_C2H2_type"/>
</dbReference>
<dbReference type="SMART" id="SM00487">
    <property type="entry name" value="DEXDc"/>
    <property type="match status" value="1"/>
</dbReference>
<accession>A0ABP0UIY2</accession>
<gene>
    <name evidence="12" type="ORF">CSSPTR1EN2_LOCUS16183</name>
</gene>
<organism evidence="12 13">
    <name type="scientific">Sphagnum troendelagicum</name>
    <dbReference type="NCBI Taxonomy" id="128251"/>
    <lineage>
        <taxon>Eukaryota</taxon>
        <taxon>Viridiplantae</taxon>
        <taxon>Streptophyta</taxon>
        <taxon>Embryophyta</taxon>
        <taxon>Bryophyta</taxon>
        <taxon>Sphagnophytina</taxon>
        <taxon>Sphagnopsida</taxon>
        <taxon>Sphagnales</taxon>
        <taxon>Sphagnaceae</taxon>
        <taxon>Sphagnum</taxon>
    </lineage>
</organism>
<dbReference type="InterPro" id="IPR027417">
    <property type="entry name" value="P-loop_NTPase"/>
</dbReference>
<feature type="compositionally biased region" description="Polar residues" evidence="7">
    <location>
        <begin position="292"/>
        <end position="310"/>
    </location>
</feature>
<dbReference type="InterPro" id="IPR059023">
    <property type="entry name" value="RNA_hel_CTD"/>
</dbReference>
<dbReference type="CDD" id="cd00048">
    <property type="entry name" value="DSRM_SF"/>
    <property type="match status" value="1"/>
</dbReference>
<dbReference type="PROSITE" id="PS51192">
    <property type="entry name" value="HELICASE_ATP_BIND_1"/>
    <property type="match status" value="1"/>
</dbReference>
<evidence type="ECO:0000259" key="8">
    <source>
        <dbReference type="PROSITE" id="PS50157"/>
    </source>
</evidence>
<dbReference type="PROSITE" id="PS50157">
    <property type="entry name" value="ZINC_FINGER_C2H2_2"/>
    <property type="match status" value="1"/>
</dbReference>
<dbReference type="InterPro" id="IPR011709">
    <property type="entry name" value="DEAD-box_helicase_OB_fold"/>
</dbReference>
<dbReference type="Pfam" id="PF24385">
    <property type="entry name" value="DSRM_DHX29"/>
    <property type="match status" value="1"/>
</dbReference>
<feature type="region of interest" description="Disordered" evidence="7">
    <location>
        <begin position="605"/>
        <end position="654"/>
    </location>
</feature>
<dbReference type="Proteomes" id="UP001497512">
    <property type="component" value="Chromosome 4"/>
</dbReference>
<dbReference type="SMART" id="SM00358">
    <property type="entry name" value="DSRM"/>
    <property type="match status" value="1"/>
</dbReference>
<dbReference type="Gene3D" id="3.40.50.300">
    <property type="entry name" value="P-loop containing nucleotide triphosphate hydrolases"/>
    <property type="match status" value="2"/>
</dbReference>
<dbReference type="InterPro" id="IPR016135">
    <property type="entry name" value="UBQ-conjugating_enzyme/RWD"/>
</dbReference>
<evidence type="ECO:0000256" key="6">
    <source>
        <dbReference type="PROSITE-ProRule" id="PRU00042"/>
    </source>
</evidence>
<evidence type="ECO:0000259" key="10">
    <source>
        <dbReference type="PROSITE" id="PS51192"/>
    </source>
</evidence>
<dbReference type="Gene3D" id="3.10.110.10">
    <property type="entry name" value="Ubiquitin Conjugating Enzyme"/>
    <property type="match status" value="1"/>
</dbReference>
<keyword evidence="6" id="KW-0862">Zinc</keyword>
<dbReference type="Pfam" id="PF26026">
    <property type="entry name" value="RNA_hel_CTD"/>
    <property type="match status" value="1"/>
</dbReference>
<feature type="domain" description="Helicase C-terminal" evidence="11">
    <location>
        <begin position="1067"/>
        <end position="1247"/>
    </location>
</feature>
<evidence type="ECO:0000256" key="1">
    <source>
        <dbReference type="ARBA" id="ARBA00022741"/>
    </source>
</evidence>
<dbReference type="InterPro" id="IPR001650">
    <property type="entry name" value="Helicase_C-like"/>
</dbReference>
<feature type="region of interest" description="Disordered" evidence="7">
    <location>
        <begin position="53"/>
        <end position="84"/>
    </location>
</feature>
<dbReference type="PROSITE" id="PS50908">
    <property type="entry name" value="RWD"/>
    <property type="match status" value="1"/>
</dbReference>
<keyword evidence="2" id="KW-0378">Hydrolase</keyword>
<dbReference type="Pfam" id="PF07717">
    <property type="entry name" value="OB_NTP_bind"/>
    <property type="match status" value="1"/>
</dbReference>
<proteinExistence type="inferred from homology"/>
<feature type="domain" description="RWD" evidence="9">
    <location>
        <begin position="496"/>
        <end position="596"/>
    </location>
</feature>
<dbReference type="Pfam" id="PF00270">
    <property type="entry name" value="DEAD"/>
    <property type="match status" value="1"/>
</dbReference>
<dbReference type="InterPro" id="IPR014720">
    <property type="entry name" value="dsRBD_dom"/>
</dbReference>
<dbReference type="PANTHER" id="PTHR18934:SF145">
    <property type="entry name" value="ATP-DEPENDENT RNA HELICASE DHX57-RELATED"/>
    <property type="match status" value="1"/>
</dbReference>
<keyword evidence="4" id="KW-0067">ATP-binding</keyword>
<dbReference type="InterPro" id="IPR056890">
    <property type="entry name" value="UBA_DHX29-like"/>
</dbReference>
<dbReference type="InterPro" id="IPR014001">
    <property type="entry name" value="Helicase_ATP-bd"/>
</dbReference>
<feature type="compositionally biased region" description="Basic and acidic residues" evidence="7">
    <location>
        <begin position="613"/>
        <end position="622"/>
    </location>
</feature>
<evidence type="ECO:0000259" key="9">
    <source>
        <dbReference type="PROSITE" id="PS50908"/>
    </source>
</evidence>
<dbReference type="Pfam" id="PF21010">
    <property type="entry name" value="HA2_C"/>
    <property type="match status" value="1"/>
</dbReference>
<keyword evidence="13" id="KW-1185">Reference proteome</keyword>
<dbReference type="Gene3D" id="1.20.120.1080">
    <property type="match status" value="1"/>
</dbReference>
<dbReference type="PROSITE" id="PS00028">
    <property type="entry name" value="ZINC_FINGER_C2H2_1"/>
    <property type="match status" value="1"/>
</dbReference>
<dbReference type="Gene3D" id="3.30.160.20">
    <property type="match status" value="1"/>
</dbReference>
<reference evidence="12" key="1">
    <citation type="submission" date="2024-02" db="EMBL/GenBank/DDBJ databases">
        <authorList>
            <consortium name="ELIXIR-Norway"/>
            <consortium name="Elixir Norway"/>
        </authorList>
    </citation>
    <scope>NUCLEOTIDE SEQUENCE</scope>
</reference>
<dbReference type="Pfam" id="PF04408">
    <property type="entry name" value="WHD_HA2"/>
    <property type="match status" value="1"/>
</dbReference>
<evidence type="ECO:0000256" key="3">
    <source>
        <dbReference type="ARBA" id="ARBA00022806"/>
    </source>
</evidence>
<evidence type="ECO:0000256" key="5">
    <source>
        <dbReference type="ARBA" id="ARBA00060772"/>
    </source>
</evidence>
<dbReference type="InterPro" id="IPR056328">
    <property type="entry name" value="DSRM_DHX29"/>
</dbReference>
<evidence type="ECO:0000313" key="13">
    <source>
        <dbReference type="Proteomes" id="UP001497512"/>
    </source>
</evidence>
<dbReference type="SUPFAM" id="SSF54495">
    <property type="entry name" value="UBC-like"/>
    <property type="match status" value="1"/>
</dbReference>
<keyword evidence="1" id="KW-0547">Nucleotide-binding</keyword>
<dbReference type="CDD" id="cd17917">
    <property type="entry name" value="DEXHc_RHA-like"/>
    <property type="match status" value="1"/>
</dbReference>
<dbReference type="InterPro" id="IPR007502">
    <property type="entry name" value="Helicase-assoc_dom"/>
</dbReference>
<dbReference type="SMART" id="SM00490">
    <property type="entry name" value="HELICc"/>
    <property type="match status" value="1"/>
</dbReference>
<feature type="compositionally biased region" description="Polar residues" evidence="7">
    <location>
        <begin position="629"/>
        <end position="654"/>
    </location>
</feature>
<dbReference type="PANTHER" id="PTHR18934">
    <property type="entry name" value="ATP-DEPENDENT RNA HELICASE"/>
    <property type="match status" value="1"/>
</dbReference>
<dbReference type="Pfam" id="PF24899">
    <property type="entry name" value="UBA_DHX29"/>
    <property type="match status" value="1"/>
</dbReference>
<dbReference type="InterPro" id="IPR006575">
    <property type="entry name" value="RWD_dom"/>
</dbReference>
<dbReference type="SUPFAM" id="SSF54768">
    <property type="entry name" value="dsRNA-binding domain-like"/>
    <property type="match status" value="1"/>
</dbReference>
<evidence type="ECO:0000256" key="4">
    <source>
        <dbReference type="ARBA" id="ARBA00022840"/>
    </source>
</evidence>
<dbReference type="Pfam" id="PF05773">
    <property type="entry name" value="RWD"/>
    <property type="match status" value="1"/>
</dbReference>
<dbReference type="CDD" id="cd18791">
    <property type="entry name" value="SF2_C_RHA"/>
    <property type="match status" value="1"/>
</dbReference>
<dbReference type="SMART" id="SM00847">
    <property type="entry name" value="HA2"/>
    <property type="match status" value="1"/>
</dbReference>
<dbReference type="InterPro" id="IPR011545">
    <property type="entry name" value="DEAD/DEAH_box_helicase_dom"/>
</dbReference>
<dbReference type="SUPFAM" id="SSF52540">
    <property type="entry name" value="P-loop containing nucleoside triphosphate hydrolases"/>
    <property type="match status" value="1"/>
</dbReference>
<evidence type="ECO:0008006" key="14">
    <source>
        <dbReference type="Google" id="ProtNLM"/>
    </source>
</evidence>
<name>A0ABP0UIY2_9BRYO</name>
<protein>
    <recommendedName>
        <fullName evidence="14">RNA helicase</fullName>
    </recommendedName>
</protein>
<dbReference type="PROSITE" id="PS51194">
    <property type="entry name" value="HELICASE_CTER"/>
    <property type="match status" value="1"/>
</dbReference>
<evidence type="ECO:0000256" key="7">
    <source>
        <dbReference type="SAM" id="MobiDB-lite"/>
    </source>
</evidence>
<feature type="domain" description="C2H2-type" evidence="8">
    <location>
        <begin position="37"/>
        <end position="65"/>
    </location>
</feature>
<keyword evidence="6" id="KW-0479">Metal-binding</keyword>
<evidence type="ECO:0000256" key="2">
    <source>
        <dbReference type="ARBA" id="ARBA00022801"/>
    </source>
</evidence>
<sequence>MNPSEKKKTTRHVYKTGAAGCGGKAAPTSAKNAGQPLPCPYCDRIFKQDGRLKEHLKNKHADDELPEVEASPSEAILPEPGVQDIKNESLQSLNPQRDASGYPIKTPKTLLHEWCQKNKQPLPKFKPVEAEGGWHCRVILPDLKKSEADVILWYNKTATQTSMEAQHRASVVALHHLMGNRRLDRVLGEDYKQDWLDLDAAAERQKAYLKEHPPQPKPKPAPVQRELHTVFMSEDNRRLVEDILKGSDVVDSAHSMINDMTWELEADRNEHGEGMTEDLTTSSRFGKLENLSKPSGTVSQQTRQLQSGSGHNHRQRHSASQGAAKLEYREKSSHQREMLSPFTTNRVSSDASAADHLRSQLLRFGFKQQHVNAALVERKELIRALDWLVLNVPEHELPAKFAAESSKASVHVLVKGKQGPNGFSNGFADRWDESMLWLQQYGYAADDCMAALVDANGDESLALCSLFKTLIGDQALVSTKNGASQAAQNIAEMRAEEVVALQSIFEEEGTYLTKDFLQFPITSEADVDVPLNMEVRIPAGCHYPHEVPIVAFKSKSHRPEFLLELTKEVGNFALQLVGELMLYDLVVAARDLVHSLLQKTSPNEDVLDYESETEIRPTDPDTGKLAGQEDQSISSFSSNAEETSPASAHPITTVNSSNTLSTAYVPPALRKMQRSGAFELNPVKGDNVRKPDIPDRDDRAQVPMLSDTASDRLHKTGRKSLQVDDTIVENGRLKEEWVAWQKSGRHSEMRGIRAKLPAYKYRGDLLKAFNSCSVTIVCGQTGCGKSTQVPQYVLEDYIEMGKGAQCNIICTQPRRLSAIGLADRVSKERSQAVGETVGYSVRLDSCRSHCTRLLFCTTGILLRRLLSDPDLVGVTHVIVDEVHERTLEGDLLLLLLHQFLQRSNNTLHVILMSATVDAGLFANYFRQGLGYSPPVMTIPGFTFPVRELYLEDALELTGYKVGRNSRYAGRKKATPTEDVSQSARLVSRGISSLMGERDDWESGFDDHDDSATAANDLYSKATQQSLSVVDESIINFELIETLICSILQLELEPSAKYGFLTASDGDAERREGKALVSSSGQAQKAGAILVFLPGMMEIRRLQSRLQSSSQIAACGLGGLWVLALHGSLSGEEQKRVFLKPPSGVRKIVLATNIAETSITIDDVVYVIDSGRHKEMRYDHNRGLSCLEDTWISKANARQRRGRAGRVRPGCCLRLFSRQQFQKLDEQQLPEMLRVSLEGLCLRVKSLLPGKVETVVSQMLTPPSIDAVRTALKSLEDLNALDKAETLTPLGLHLARMPVDAQVGKLLIFACMLKCLDPILTIAASLSARSPFVSPIERREEAAAAWLKFAGNSKSDHMAVVVAYNGWLNARQDGWDAESNYLSGNFLSREVLAGIEASRSDYLQILADLGFVPGFEDREHGKGQSAEDSLSTNANSVRVVKALICAGFYPNIVRVHHPEKTFVQTEGGTVQKTAAAHELRFFTKEDGRVFLHPASVNFPVGHFESPYLVFTEKVKTSKVFLRQSTMVPAYALLLFGGEIRVKHERQAITVDTWLQFEAPARIAVLIRELRMKVDSLLLQKIQRPSVNISSSPVIEVLIRLLTTDGF</sequence>
<dbReference type="SMART" id="SM00591">
    <property type="entry name" value="RWD"/>
    <property type="match status" value="1"/>
</dbReference>
<feature type="region of interest" description="Disordered" evidence="7">
    <location>
        <begin position="272"/>
        <end position="326"/>
    </location>
</feature>
<evidence type="ECO:0000259" key="11">
    <source>
        <dbReference type="PROSITE" id="PS51194"/>
    </source>
</evidence>
<keyword evidence="6" id="KW-0863">Zinc-finger</keyword>
<dbReference type="Pfam" id="PF00271">
    <property type="entry name" value="Helicase_C"/>
    <property type="match status" value="1"/>
</dbReference>
<evidence type="ECO:0000313" key="12">
    <source>
        <dbReference type="EMBL" id="CAK9222564.1"/>
    </source>
</evidence>
<comment type="similarity">
    <text evidence="5">Belongs to the DExH box helicase family.</text>
</comment>